<evidence type="ECO:0000313" key="1">
    <source>
        <dbReference type="EMBL" id="GKT29160.1"/>
    </source>
</evidence>
<name>A0ABQ5KCS2_9EUKA</name>
<reference evidence="1" key="1">
    <citation type="submission" date="2022-03" db="EMBL/GenBank/DDBJ databases">
        <title>Draft genome sequence of Aduncisulcus paluster, a free-living microaerophilic Fornicata.</title>
        <authorList>
            <person name="Yuyama I."/>
            <person name="Kume K."/>
            <person name="Tamura T."/>
            <person name="Inagaki Y."/>
            <person name="Hashimoto T."/>
        </authorList>
    </citation>
    <scope>NUCLEOTIDE SEQUENCE</scope>
    <source>
        <strain evidence="1">NY0171</strain>
    </source>
</reference>
<protein>
    <submittedName>
        <fullName evidence="1">Glycosyltransferase</fullName>
    </submittedName>
</protein>
<dbReference type="SUPFAM" id="SSF53756">
    <property type="entry name" value="UDP-Glycosyltransferase/glycogen phosphorylase"/>
    <property type="match status" value="1"/>
</dbReference>
<dbReference type="Proteomes" id="UP001057375">
    <property type="component" value="Unassembled WGS sequence"/>
</dbReference>
<keyword evidence="2" id="KW-1185">Reference proteome</keyword>
<comment type="caution">
    <text evidence="1">The sequence shown here is derived from an EMBL/GenBank/DDBJ whole genome shotgun (WGS) entry which is preliminary data.</text>
</comment>
<feature type="non-terminal residue" evidence="1">
    <location>
        <position position="1"/>
    </location>
</feature>
<dbReference type="EMBL" id="BQXS01000699">
    <property type="protein sequence ID" value="GKT29160.1"/>
    <property type="molecule type" value="Genomic_DNA"/>
</dbReference>
<organism evidence="1 2">
    <name type="scientific">Aduncisulcus paluster</name>
    <dbReference type="NCBI Taxonomy" id="2918883"/>
    <lineage>
        <taxon>Eukaryota</taxon>
        <taxon>Metamonada</taxon>
        <taxon>Carpediemonas-like organisms</taxon>
        <taxon>Aduncisulcus</taxon>
    </lineage>
</organism>
<accession>A0ABQ5KCS2</accession>
<proteinExistence type="predicted"/>
<gene>
    <name evidence="1" type="ORF">ADUPG1_001074</name>
</gene>
<sequence length="163" mass="18167">ILMTNDDKPSKAALQRTVGNAKLTLHNLPSGMGLLAKTLWRPFLLRSWADQAVELAREISPDMIRCYGTGHSLFVSLHTQPDQTRANPEVDFKTKIFYALSKGVEKYTLKRADKVSCVYGSILDYAKNNGAADPFIAYNVINPDKIVPKNEYSNSGTLKILYS</sequence>
<evidence type="ECO:0000313" key="2">
    <source>
        <dbReference type="Proteomes" id="UP001057375"/>
    </source>
</evidence>